<dbReference type="RefSeq" id="WP_157237505.1">
    <property type="nucleotide sequence ID" value="NZ_BDCX01000016.1"/>
</dbReference>
<evidence type="ECO:0000313" key="1">
    <source>
        <dbReference type="EMBL" id="GAT70268.1"/>
    </source>
</evidence>
<reference evidence="1 2" key="1">
    <citation type="journal article" date="2016" name="Genome Announc.">
        <title>Draft Genome Sequence of Planomonospora sphaerica JCM9374, a Rare Actinomycete.</title>
        <authorList>
            <person name="Dohra H."/>
            <person name="Suzuki T."/>
            <person name="Inoue Y."/>
            <person name="Kodani S."/>
        </authorList>
    </citation>
    <scope>NUCLEOTIDE SEQUENCE [LARGE SCALE GENOMIC DNA]</scope>
    <source>
        <strain evidence="1 2">JCM 9374</strain>
    </source>
</reference>
<gene>
    <name evidence="1" type="ORF">PS9374_05948</name>
</gene>
<organism evidence="1 2">
    <name type="scientific">Planomonospora sphaerica</name>
    <dbReference type="NCBI Taxonomy" id="161355"/>
    <lineage>
        <taxon>Bacteria</taxon>
        <taxon>Bacillati</taxon>
        <taxon>Actinomycetota</taxon>
        <taxon>Actinomycetes</taxon>
        <taxon>Streptosporangiales</taxon>
        <taxon>Streptosporangiaceae</taxon>
        <taxon>Planomonospora</taxon>
    </lineage>
</organism>
<proteinExistence type="predicted"/>
<accession>A0A171DMN7</accession>
<evidence type="ECO:0000313" key="2">
    <source>
        <dbReference type="Proteomes" id="UP000077701"/>
    </source>
</evidence>
<dbReference type="OrthoDB" id="3478960at2"/>
<dbReference type="EMBL" id="BDCX01000016">
    <property type="protein sequence ID" value="GAT70268.1"/>
    <property type="molecule type" value="Genomic_DNA"/>
</dbReference>
<keyword evidence="2" id="KW-1185">Reference proteome</keyword>
<sequence>MSPETSEETTAPPVRPLAPQRWRCCDCGGTGLDSLGGTCRLCDGLGFG</sequence>
<dbReference type="STRING" id="161355.PS9374_05948"/>
<dbReference type="Proteomes" id="UP000077701">
    <property type="component" value="Unassembled WGS sequence"/>
</dbReference>
<reference evidence="2" key="2">
    <citation type="submission" date="2016-04" db="EMBL/GenBank/DDBJ databases">
        <title>Planomonospora sphaerica JCM9374 whole genome shotgun sequence.</title>
        <authorList>
            <person name="Suzuki T."/>
            <person name="Dohra H."/>
            <person name="Kodani S."/>
        </authorList>
    </citation>
    <scope>NUCLEOTIDE SEQUENCE [LARGE SCALE GENOMIC DNA]</scope>
    <source>
        <strain evidence="2">JCM 9374</strain>
    </source>
</reference>
<name>A0A171DMN7_9ACTN</name>
<comment type="caution">
    <text evidence="1">The sequence shown here is derived from an EMBL/GenBank/DDBJ whole genome shotgun (WGS) entry which is preliminary data.</text>
</comment>
<dbReference type="AlphaFoldDB" id="A0A171DMN7"/>
<protein>
    <submittedName>
        <fullName evidence="1">Uncharacterized protein</fullName>
    </submittedName>
</protein>